<dbReference type="AlphaFoldDB" id="A0ABD0L3P8"/>
<dbReference type="EMBL" id="JACVVK020000088">
    <property type="protein sequence ID" value="KAK7493957.1"/>
    <property type="molecule type" value="Genomic_DNA"/>
</dbReference>
<protein>
    <submittedName>
        <fullName evidence="1">Uncharacterized protein</fullName>
    </submittedName>
</protein>
<comment type="caution">
    <text evidence="1">The sequence shown here is derived from an EMBL/GenBank/DDBJ whole genome shotgun (WGS) entry which is preliminary data.</text>
</comment>
<reference evidence="1 2" key="1">
    <citation type="journal article" date="2023" name="Sci. Data">
        <title>Genome assembly of the Korean intertidal mud-creeper Batillaria attramentaria.</title>
        <authorList>
            <person name="Patra A.K."/>
            <person name="Ho P.T."/>
            <person name="Jun S."/>
            <person name="Lee S.J."/>
            <person name="Kim Y."/>
            <person name="Won Y.J."/>
        </authorList>
    </citation>
    <scope>NUCLEOTIDE SEQUENCE [LARGE SCALE GENOMIC DNA]</scope>
    <source>
        <strain evidence="1">Wonlab-2016</strain>
    </source>
</reference>
<accession>A0ABD0L3P8</accession>
<organism evidence="1 2">
    <name type="scientific">Batillaria attramentaria</name>
    <dbReference type="NCBI Taxonomy" id="370345"/>
    <lineage>
        <taxon>Eukaryota</taxon>
        <taxon>Metazoa</taxon>
        <taxon>Spiralia</taxon>
        <taxon>Lophotrochozoa</taxon>
        <taxon>Mollusca</taxon>
        <taxon>Gastropoda</taxon>
        <taxon>Caenogastropoda</taxon>
        <taxon>Sorbeoconcha</taxon>
        <taxon>Cerithioidea</taxon>
        <taxon>Batillariidae</taxon>
        <taxon>Batillaria</taxon>
    </lineage>
</organism>
<proteinExistence type="predicted"/>
<keyword evidence="2" id="KW-1185">Reference proteome</keyword>
<evidence type="ECO:0000313" key="1">
    <source>
        <dbReference type="EMBL" id="KAK7493957.1"/>
    </source>
</evidence>
<evidence type="ECO:0000313" key="2">
    <source>
        <dbReference type="Proteomes" id="UP001519460"/>
    </source>
</evidence>
<dbReference type="Proteomes" id="UP001519460">
    <property type="component" value="Unassembled WGS sequence"/>
</dbReference>
<name>A0ABD0L3P8_9CAEN</name>
<gene>
    <name evidence="1" type="ORF">BaRGS_00014839</name>
</gene>
<sequence>MEKAAPECQLQLQVCVSAGTSSVCGPFTCIWLHVFVEFESEGESFNTIIGLFQRRLADLLQPTVGLAHYRQTLTLHFVSTLGFGEVKRGGMGHGEDVINEYFQSDKYRPIKCPVNLSDLSLWC</sequence>